<dbReference type="Proteomes" id="UP000587880">
    <property type="component" value="Unassembled WGS sequence"/>
</dbReference>
<accession>A0A7X9XQM2</accession>
<proteinExistence type="predicted"/>
<dbReference type="SUPFAM" id="SSF88659">
    <property type="entry name" value="Sigma3 and sigma4 domains of RNA polymerase sigma factors"/>
    <property type="match status" value="1"/>
</dbReference>
<reference evidence="1 2" key="1">
    <citation type="submission" date="2020-04" db="EMBL/GenBank/DDBJ databases">
        <authorList>
            <person name="Hitch T.C.A."/>
            <person name="Wylensek D."/>
            <person name="Clavel T."/>
        </authorList>
    </citation>
    <scope>NUCLEOTIDE SEQUENCE [LARGE SCALE GENOMIC DNA]</scope>
    <source>
        <strain evidence="1 2">WB01_NA02</strain>
    </source>
</reference>
<dbReference type="EMBL" id="JABAGD010000036">
    <property type="protein sequence ID" value="NMF06543.1"/>
    <property type="molecule type" value="Genomic_DNA"/>
</dbReference>
<dbReference type="AlphaFoldDB" id="A0A7X9XQM2"/>
<organism evidence="1 2">
    <name type="scientific">Clostridium beijerinckii</name>
    <name type="common">Clostridium MP</name>
    <dbReference type="NCBI Taxonomy" id="1520"/>
    <lineage>
        <taxon>Bacteria</taxon>
        <taxon>Bacillati</taxon>
        <taxon>Bacillota</taxon>
        <taxon>Clostridia</taxon>
        <taxon>Eubacteriales</taxon>
        <taxon>Clostridiaceae</taxon>
        <taxon>Clostridium</taxon>
    </lineage>
</organism>
<name>A0A7X9XQM2_CLOBE</name>
<evidence type="ECO:0000313" key="1">
    <source>
        <dbReference type="EMBL" id="NMF06543.1"/>
    </source>
</evidence>
<dbReference type="RefSeq" id="WP_168982643.1">
    <property type="nucleotide sequence ID" value="NZ_JABAGD010000036.1"/>
</dbReference>
<gene>
    <name evidence="1" type="ORF">HF849_17650</name>
</gene>
<dbReference type="Gene3D" id="1.20.140.160">
    <property type="match status" value="1"/>
</dbReference>
<sequence>MDHLFKKTERALYEYKNIDLRIKSIDIYIERLSNDVAVAGVSYEEKTGATNAFNSSVENEVIRRDEHISEELKRLKQSKQDLIILQQLINNGIESLKEEELKIVELRYFQKGRKKTWIEIGMSLGMDKDNCCKAKNKIINHLAAYIYPNESISHQFFTNI</sequence>
<evidence type="ECO:0000313" key="2">
    <source>
        <dbReference type="Proteomes" id="UP000587880"/>
    </source>
</evidence>
<protein>
    <submittedName>
        <fullName evidence="1">Xanthine dehydrogenase</fullName>
    </submittedName>
</protein>
<dbReference type="InterPro" id="IPR013324">
    <property type="entry name" value="RNA_pol_sigma_r3/r4-like"/>
</dbReference>
<dbReference type="InterPro" id="IPR006523">
    <property type="entry name" value="RinA"/>
</dbReference>
<dbReference type="NCBIfam" id="TIGR01636">
    <property type="entry name" value="phage_rinA"/>
    <property type="match status" value="1"/>
</dbReference>
<comment type="caution">
    <text evidence="1">The sequence shown here is derived from an EMBL/GenBank/DDBJ whole genome shotgun (WGS) entry which is preliminary data.</text>
</comment>